<name>A0A8B7UFF5_CASCN</name>
<feature type="region of interest" description="Disordered" evidence="1">
    <location>
        <begin position="1"/>
        <end position="32"/>
    </location>
</feature>
<dbReference type="OrthoDB" id="6105938at2759"/>
<dbReference type="RefSeq" id="XP_020018335.1">
    <property type="nucleotide sequence ID" value="XM_020162746.1"/>
</dbReference>
<dbReference type="PANTHER" id="PTHR23041:SF78">
    <property type="entry name" value="E3 UBIQUITIN-PROTEIN LIGASE RNF4"/>
    <property type="match status" value="1"/>
</dbReference>
<protein>
    <submittedName>
        <fullName evidence="2 3">E3 ubiquitin-protein ligase RNF4 isoform X1</fullName>
    </submittedName>
</protein>
<proteinExistence type="predicted"/>
<dbReference type="InterPro" id="IPR047134">
    <property type="entry name" value="RNF4"/>
</dbReference>
<dbReference type="PANTHER" id="PTHR23041">
    <property type="entry name" value="RING FINGER DOMAIN-CONTAINING"/>
    <property type="match status" value="1"/>
</dbReference>
<evidence type="ECO:0000313" key="4">
    <source>
        <dbReference type="RefSeq" id="XP_020018337.1"/>
    </source>
</evidence>
<dbReference type="AlphaFoldDB" id="A0A8B7UFF5"/>
<dbReference type="CTD" id="6047"/>
<dbReference type="RefSeq" id="XP_020018336.1">
    <property type="nucleotide sequence ID" value="XM_020162747.1"/>
</dbReference>
<reference evidence="2 3" key="1">
    <citation type="submission" date="2025-04" db="UniProtKB">
        <authorList>
            <consortium name="RefSeq"/>
        </authorList>
    </citation>
    <scope>IDENTIFICATION</scope>
    <source>
        <tissue evidence="2 3">Leukocyte</tissue>
    </source>
</reference>
<gene>
    <name evidence="2 3 4" type="primary">Rnf4</name>
</gene>
<dbReference type="KEGG" id="ccan:109685753"/>
<dbReference type="GO" id="GO:0016605">
    <property type="term" value="C:PML body"/>
    <property type="evidence" value="ECO:0007669"/>
    <property type="project" value="TreeGrafter"/>
</dbReference>
<evidence type="ECO:0000313" key="2">
    <source>
        <dbReference type="RefSeq" id="XP_020018335.1"/>
    </source>
</evidence>
<sequence length="262" mass="29672">MSTRKRRGGTVSSRQSQKRTREATSTPEISLEAEPIELVETAGDEIVDLTCESLEPVVVDLTHNDSVVIVEERRRPRRNARRLRQDHADSCVVSSDDEEFSRDRDVYVTTHTPRGARDQGATGLRSSGTVSCPICMDGYSEVWDSHLLFTQCDYIIVCAGKPPVQKLACEKPFVEQLQARLEPLRTVYSGSFISVEVSCHMPLGYVYFSPAASKTFCLCFQQFGYDMFRYDFACIYLAWGSLNLKLWVDKFWRIVIVAPCSL</sequence>
<evidence type="ECO:0000256" key="1">
    <source>
        <dbReference type="SAM" id="MobiDB-lite"/>
    </source>
</evidence>
<accession>A0A8B7UFF5</accession>
<organism evidence="3">
    <name type="scientific">Castor canadensis</name>
    <name type="common">American beaver</name>
    <dbReference type="NCBI Taxonomy" id="51338"/>
    <lineage>
        <taxon>Eukaryota</taxon>
        <taxon>Metazoa</taxon>
        <taxon>Chordata</taxon>
        <taxon>Craniata</taxon>
        <taxon>Vertebrata</taxon>
        <taxon>Euteleostomi</taxon>
        <taxon>Mammalia</taxon>
        <taxon>Eutheria</taxon>
        <taxon>Euarchontoglires</taxon>
        <taxon>Glires</taxon>
        <taxon>Rodentia</taxon>
        <taxon>Castorimorpha</taxon>
        <taxon>Castoridae</taxon>
        <taxon>Castor</taxon>
    </lineage>
</organism>
<dbReference type="GO" id="GO:0045944">
    <property type="term" value="P:positive regulation of transcription by RNA polymerase II"/>
    <property type="evidence" value="ECO:0007669"/>
    <property type="project" value="TreeGrafter"/>
</dbReference>
<evidence type="ECO:0000313" key="3">
    <source>
        <dbReference type="RefSeq" id="XP_020018336.1"/>
    </source>
</evidence>
<dbReference type="RefSeq" id="XP_020018337.1">
    <property type="nucleotide sequence ID" value="XM_020162748.1"/>
</dbReference>